<evidence type="ECO:0000313" key="9">
    <source>
        <dbReference type="Proteomes" id="UP001190700"/>
    </source>
</evidence>
<dbReference type="PANTHER" id="PTHR21231">
    <property type="entry name" value="XPA-BINDING PROTEIN 1-RELATED"/>
    <property type="match status" value="1"/>
</dbReference>
<evidence type="ECO:0000256" key="2">
    <source>
        <dbReference type="ARBA" id="ARBA00014587"/>
    </source>
</evidence>
<organism evidence="8 9">
    <name type="scientific">Cymbomonas tetramitiformis</name>
    <dbReference type="NCBI Taxonomy" id="36881"/>
    <lineage>
        <taxon>Eukaryota</taxon>
        <taxon>Viridiplantae</taxon>
        <taxon>Chlorophyta</taxon>
        <taxon>Pyramimonadophyceae</taxon>
        <taxon>Pyramimonadales</taxon>
        <taxon>Pyramimonadaceae</taxon>
        <taxon>Cymbomonas</taxon>
    </lineage>
</organism>
<comment type="similarity">
    <text evidence="1 6">Belongs to the GPN-loop GTPase family.</text>
</comment>
<comment type="subunit">
    <text evidence="6">Binds to RNA polymerase II (RNAPII).</text>
</comment>
<dbReference type="EMBL" id="LGRX02034297">
    <property type="protein sequence ID" value="KAK3238223.1"/>
    <property type="molecule type" value="Genomic_DNA"/>
</dbReference>
<dbReference type="InterPro" id="IPR027417">
    <property type="entry name" value="P-loop_NTPase"/>
</dbReference>
<comment type="caution">
    <text evidence="8">The sequence shown here is derived from an EMBL/GenBank/DDBJ whole genome shotgun (WGS) entry which is preliminary data.</text>
</comment>
<dbReference type="GO" id="GO:0005525">
    <property type="term" value="F:GTP binding"/>
    <property type="evidence" value="ECO:0007669"/>
    <property type="project" value="UniProtKB-KW"/>
</dbReference>
<dbReference type="FunFam" id="3.40.50.300:FF:000552">
    <property type="entry name" value="GPN-loop GTPase 3"/>
    <property type="match status" value="1"/>
</dbReference>
<evidence type="ECO:0000256" key="7">
    <source>
        <dbReference type="SAM" id="MobiDB-lite"/>
    </source>
</evidence>
<dbReference type="InterPro" id="IPR030228">
    <property type="entry name" value="Gpn3"/>
</dbReference>
<keyword evidence="4 6" id="KW-0378">Hydrolase</keyword>
<name>A0AAE0ERH4_9CHLO</name>
<evidence type="ECO:0000256" key="4">
    <source>
        <dbReference type="ARBA" id="ARBA00022801"/>
    </source>
</evidence>
<dbReference type="Pfam" id="PF03029">
    <property type="entry name" value="ATP_bind_1"/>
    <property type="match status" value="1"/>
</dbReference>
<evidence type="ECO:0000256" key="5">
    <source>
        <dbReference type="ARBA" id="ARBA00023134"/>
    </source>
</evidence>
<dbReference type="Gene3D" id="3.40.50.300">
    <property type="entry name" value="P-loop containing nucleotide triphosphate hydrolases"/>
    <property type="match status" value="1"/>
</dbReference>
<evidence type="ECO:0000313" key="8">
    <source>
        <dbReference type="EMBL" id="KAK3238223.1"/>
    </source>
</evidence>
<gene>
    <name evidence="8" type="ORF">CYMTET_51755</name>
</gene>
<sequence length="280" mass="31430">MRYGQIVIGPAGCGKSTYCQQIHQHCETIGRTVHVVNLDPAAEEFAYPVAIDIRELISLEDVMEEMKLGPNGGLLYCMEYLEDSLEDWLQEMLQDYTDDDYLLFDCPGQIELYSHVPVFRTIVDTLKIWDFRICAVYCLDANFVSDSAKFISGTMQALSAMVMLELPHVNLLTKMDTVPDKKEIDRFLDFDARLLANDLNQSTTSSMQRLNAAVATLVDDFSMVGFVPLDISDEDCIIDVLAQIDFAIQFGEDAEVKIPNDDVDEEEGGEGPQESGDCDY</sequence>
<accession>A0AAE0ERH4</accession>
<keyword evidence="5 6" id="KW-0342">GTP-binding</keyword>
<dbReference type="PANTHER" id="PTHR21231:SF7">
    <property type="entry name" value="GPN-LOOP GTPASE 3"/>
    <property type="match status" value="1"/>
</dbReference>
<feature type="region of interest" description="Disordered" evidence="7">
    <location>
        <begin position="259"/>
        <end position="280"/>
    </location>
</feature>
<evidence type="ECO:0000256" key="1">
    <source>
        <dbReference type="ARBA" id="ARBA00005290"/>
    </source>
</evidence>
<reference evidence="8 9" key="1">
    <citation type="journal article" date="2015" name="Genome Biol. Evol.">
        <title>Comparative Genomics of a Bacterivorous Green Alga Reveals Evolutionary Causalities and Consequences of Phago-Mixotrophic Mode of Nutrition.</title>
        <authorList>
            <person name="Burns J.A."/>
            <person name="Paasch A."/>
            <person name="Narechania A."/>
            <person name="Kim E."/>
        </authorList>
    </citation>
    <scope>NUCLEOTIDE SEQUENCE [LARGE SCALE GENOMIC DNA]</scope>
    <source>
        <strain evidence="8 9">PLY_AMNH</strain>
    </source>
</reference>
<dbReference type="AlphaFoldDB" id="A0AAE0ERH4"/>
<proteinExistence type="inferred from homology"/>
<dbReference type="CDD" id="cd17872">
    <property type="entry name" value="GPN3"/>
    <property type="match status" value="1"/>
</dbReference>
<keyword evidence="9" id="KW-1185">Reference proteome</keyword>
<comment type="function">
    <text evidence="6">Small GTPase required for proper nuclear import of RNA polymerase II and III (RNAPII and RNAPIII). May act at an RNAP assembly step prior to nuclear import.</text>
</comment>
<protein>
    <recommendedName>
        <fullName evidence="2 6">GPN-loop GTPase 3</fullName>
    </recommendedName>
</protein>
<evidence type="ECO:0000256" key="3">
    <source>
        <dbReference type="ARBA" id="ARBA00022741"/>
    </source>
</evidence>
<evidence type="ECO:0000256" key="6">
    <source>
        <dbReference type="RuleBase" id="RU365059"/>
    </source>
</evidence>
<dbReference type="Proteomes" id="UP001190700">
    <property type="component" value="Unassembled WGS sequence"/>
</dbReference>
<dbReference type="GO" id="GO:0003924">
    <property type="term" value="F:GTPase activity"/>
    <property type="evidence" value="ECO:0007669"/>
    <property type="project" value="TreeGrafter"/>
</dbReference>
<dbReference type="SUPFAM" id="SSF52540">
    <property type="entry name" value="P-loop containing nucleoside triphosphate hydrolases"/>
    <property type="match status" value="1"/>
</dbReference>
<dbReference type="InterPro" id="IPR004130">
    <property type="entry name" value="Gpn"/>
</dbReference>
<keyword evidence="3 6" id="KW-0547">Nucleotide-binding</keyword>